<dbReference type="KEGG" id="plm:Plim_2780"/>
<gene>
    <name evidence="1" type="ordered locus">Plim_2780</name>
</gene>
<protein>
    <submittedName>
        <fullName evidence="1">Uncharacterized protein</fullName>
    </submittedName>
</protein>
<dbReference type="AlphaFoldDB" id="D5SRB0"/>
<accession>D5SRB0</accession>
<dbReference type="EMBL" id="CP001744">
    <property type="protein sequence ID" value="ADG68603.1"/>
    <property type="molecule type" value="Genomic_DNA"/>
</dbReference>
<keyword evidence="2" id="KW-1185">Reference proteome</keyword>
<organism evidence="1 2">
    <name type="scientific">Planctopirus limnophila (strain ATCC 43296 / DSM 3776 / IFAM 1008 / Mu 290)</name>
    <name type="common">Planctomyces limnophilus</name>
    <dbReference type="NCBI Taxonomy" id="521674"/>
    <lineage>
        <taxon>Bacteria</taxon>
        <taxon>Pseudomonadati</taxon>
        <taxon>Planctomycetota</taxon>
        <taxon>Planctomycetia</taxon>
        <taxon>Planctomycetales</taxon>
        <taxon>Planctomycetaceae</taxon>
        <taxon>Planctopirus</taxon>
    </lineage>
</organism>
<sequence>MLQVSSSSHLQTIFIPPAHFSRVILHLGTVRQLICGAGTAETGVAVIGAVAVVMSSIL</sequence>
<name>D5SRB0_PLAL2</name>
<evidence type="ECO:0000313" key="2">
    <source>
        <dbReference type="Proteomes" id="UP000002220"/>
    </source>
</evidence>
<dbReference type="HOGENOM" id="CLU_2975370_0_0_0"/>
<reference evidence="1 2" key="1">
    <citation type="journal article" date="2010" name="Stand. Genomic Sci.">
        <title>Complete genome sequence of Planctomyces limnophilus type strain (Mu 290).</title>
        <authorList>
            <person name="Labutti K."/>
            <person name="Sikorski J."/>
            <person name="Schneider S."/>
            <person name="Nolan M."/>
            <person name="Lucas S."/>
            <person name="Glavina Del Rio T."/>
            <person name="Tice H."/>
            <person name="Cheng J.F."/>
            <person name="Goodwin L."/>
            <person name="Pitluck S."/>
            <person name="Liolios K."/>
            <person name="Ivanova N."/>
            <person name="Mavromatis K."/>
            <person name="Mikhailova N."/>
            <person name="Pati A."/>
            <person name="Chen A."/>
            <person name="Palaniappan K."/>
            <person name="Land M."/>
            <person name="Hauser L."/>
            <person name="Chang Y.J."/>
            <person name="Jeffries C.D."/>
            <person name="Tindall B.J."/>
            <person name="Rohde M."/>
            <person name="Goker M."/>
            <person name="Woyke T."/>
            <person name="Bristow J."/>
            <person name="Eisen J.A."/>
            <person name="Markowitz V."/>
            <person name="Hugenholtz P."/>
            <person name="Kyrpides N.C."/>
            <person name="Klenk H.P."/>
            <person name="Lapidus A."/>
        </authorList>
    </citation>
    <scope>NUCLEOTIDE SEQUENCE [LARGE SCALE GENOMIC DNA]</scope>
    <source>
        <strain evidence="2">ATCC 43296 / DSM 3776 / IFAM 1008 / 290</strain>
    </source>
</reference>
<evidence type="ECO:0000313" key="1">
    <source>
        <dbReference type="EMBL" id="ADG68603.1"/>
    </source>
</evidence>
<proteinExistence type="predicted"/>
<dbReference type="Proteomes" id="UP000002220">
    <property type="component" value="Chromosome"/>
</dbReference>